<dbReference type="InterPro" id="IPR003347">
    <property type="entry name" value="JmjC_dom"/>
</dbReference>
<dbReference type="SUPFAM" id="SSF51197">
    <property type="entry name" value="Clavaminate synthase-like"/>
    <property type="match status" value="1"/>
</dbReference>
<name>A0A090M1I7_OSTTA</name>
<dbReference type="PROSITE" id="PS51184">
    <property type="entry name" value="JMJC"/>
    <property type="match status" value="1"/>
</dbReference>
<evidence type="ECO:0000256" key="1">
    <source>
        <dbReference type="ARBA" id="ARBA00006801"/>
    </source>
</evidence>
<dbReference type="AlphaFoldDB" id="A0A090M1I7"/>
<dbReference type="PANTHER" id="PTHR12461:SF100">
    <property type="entry name" value="JMJC DOMAIN-CONTAINING PROTEIN 4"/>
    <property type="match status" value="1"/>
</dbReference>
<evidence type="ECO:0000256" key="2">
    <source>
        <dbReference type="SAM" id="MobiDB-lite"/>
    </source>
</evidence>
<organism evidence="4 5">
    <name type="scientific">Ostreococcus tauri</name>
    <name type="common">Marine green alga</name>
    <dbReference type="NCBI Taxonomy" id="70448"/>
    <lineage>
        <taxon>Eukaryota</taxon>
        <taxon>Viridiplantae</taxon>
        <taxon>Chlorophyta</taxon>
        <taxon>Mamiellophyceae</taxon>
        <taxon>Mamiellales</taxon>
        <taxon>Bathycoccaceae</taxon>
        <taxon>Ostreococcus</taxon>
    </lineage>
</organism>
<dbReference type="KEGG" id="ota:OT_ostta05g03250"/>
<dbReference type="STRING" id="70448.A0A090M1I7"/>
<gene>
    <name evidence="4" type="ORF">OT_ostta05g03250</name>
</gene>
<dbReference type="SMART" id="SM00558">
    <property type="entry name" value="JmjC"/>
    <property type="match status" value="1"/>
</dbReference>
<keyword evidence="5" id="KW-1185">Reference proteome</keyword>
<feature type="compositionally biased region" description="Gly residues" evidence="2">
    <location>
        <begin position="250"/>
        <end position="261"/>
    </location>
</feature>
<dbReference type="Gene3D" id="2.60.120.10">
    <property type="entry name" value="Jelly Rolls"/>
    <property type="match status" value="2"/>
</dbReference>
<dbReference type="OrthoDB" id="415358at2759"/>
<feature type="region of interest" description="Disordered" evidence="2">
    <location>
        <begin position="250"/>
        <end position="330"/>
    </location>
</feature>
<accession>A0A090M1I7</accession>
<dbReference type="RefSeq" id="XP_022839048.1">
    <property type="nucleotide sequence ID" value="XM_022984303.1"/>
</dbReference>
<sequence>MRNAKRKRTRDASPSMVKTRAKVNRYAGYTVAPGAVIDRVRAAECTSDTLDLKYVSKRRPVIITDVFAGDSDLKACAQWTNGFLRRRCGGDDATTRVETRDVEAREAFGRGKYRAMTFDAFMDKFERGDGGWYLSAGGKRSMFGAPASKLVREESDGSDGLLPLRPRIIPRSLVPADINLWMGRNDRPTSSGLHHDYHDNLYVLARGSKRFKVFSPLDTERMYTSGKIRVVHENGLIDYEGAQITGHGGDVGACTGGGSAEGNGDDDDDSDEEEEFSFDDDDDDDFADFDGVDDYDEMNESDDADSESGREEAASGLDEDKEDPPSFSRVDYDDLDRFPLFKGAKSMEFTVNAGEALFLPAGWFHDVSSDDMGAGHVAFNYWFHPRPISN</sequence>
<comment type="caution">
    <text evidence="4">The sequence shown here is derived from an EMBL/GenBank/DDBJ whole genome shotgun (WGS) entry which is preliminary data.</text>
</comment>
<reference evidence="5" key="1">
    <citation type="journal article" date="2006" name="Proc. Natl. Acad. Sci. U.S.A.">
        <title>Genome analysis of the smallest free-living eukaryote Ostreococcus tauri unveils many unique features.</title>
        <authorList>
            <person name="Derelle E."/>
            <person name="Ferraz C."/>
            <person name="Rombauts S."/>
            <person name="Rouze P."/>
            <person name="Worden A.Z."/>
            <person name="Robbens S."/>
            <person name="Partensky F."/>
            <person name="Degroeve S."/>
            <person name="Echeynie S."/>
            <person name="Cooke R."/>
            <person name="Saeys Y."/>
            <person name="Wuyts J."/>
            <person name="Jabbari K."/>
            <person name="Bowler C."/>
            <person name="Panaud O."/>
            <person name="Piegu B."/>
            <person name="Ball S.G."/>
            <person name="Ral J.-P."/>
            <person name="Bouget F.-Y."/>
            <person name="Piganeau G."/>
            <person name="De Baets B."/>
            <person name="Picard A."/>
            <person name="Delseny M."/>
            <person name="Demaille J."/>
            <person name="Van de Peer Y."/>
            <person name="Moreau H."/>
        </authorList>
    </citation>
    <scope>NUCLEOTIDE SEQUENCE [LARGE SCALE GENOMIC DNA]</scope>
    <source>
        <strain evidence="5">OTTH 0595 / CCAP 157/2 / RCC745</strain>
    </source>
</reference>
<dbReference type="InterPro" id="IPR041667">
    <property type="entry name" value="Cupin_8"/>
</dbReference>
<dbReference type="InterPro" id="IPR014710">
    <property type="entry name" value="RmlC-like_jellyroll"/>
</dbReference>
<dbReference type="PANTHER" id="PTHR12461">
    <property type="entry name" value="HYPOXIA-INDUCIBLE FACTOR 1 ALPHA INHIBITOR-RELATED"/>
    <property type="match status" value="1"/>
</dbReference>
<feature type="compositionally biased region" description="Acidic residues" evidence="2">
    <location>
        <begin position="263"/>
        <end position="306"/>
    </location>
</feature>
<comment type="similarity">
    <text evidence="1">Belongs to the JARID1 histone demethylase family.</text>
</comment>
<proteinExistence type="inferred from homology"/>
<dbReference type="GeneID" id="34945852"/>
<evidence type="ECO:0000313" key="5">
    <source>
        <dbReference type="Proteomes" id="UP000009170"/>
    </source>
</evidence>
<reference evidence="4 5" key="2">
    <citation type="journal article" date="2014" name="BMC Genomics">
        <title>An improved genome of the model marine alga Ostreococcus tauri unfolds by assessing Illumina de novo assemblies.</title>
        <authorList>
            <person name="Blanc-Mathieu R."/>
            <person name="Verhelst B."/>
            <person name="Derelle E."/>
            <person name="Rombauts S."/>
            <person name="Bouget F.Y."/>
            <person name="Carre I."/>
            <person name="Chateau A."/>
            <person name="Eyre-Walker A."/>
            <person name="Grimsley N."/>
            <person name="Moreau H."/>
            <person name="Piegu B."/>
            <person name="Rivals E."/>
            <person name="Schackwitz W."/>
            <person name="Van de Peer Y."/>
            <person name="Piganeau G."/>
        </authorList>
    </citation>
    <scope>NUCLEOTIDE SEQUENCE [LARGE SCALE GENOMIC DNA]</scope>
    <source>
        <strain evidence="5">OTTH 0595 / CCAP 157/2 / RCC745</strain>
    </source>
</reference>
<dbReference type="Proteomes" id="UP000009170">
    <property type="component" value="Unassembled WGS sequence"/>
</dbReference>
<feature type="domain" description="JmjC" evidence="3">
    <location>
        <begin position="154"/>
        <end position="390"/>
    </location>
</feature>
<protein>
    <submittedName>
        <fullName evidence="4">JmjC domain</fullName>
    </submittedName>
</protein>
<dbReference type="Pfam" id="PF13621">
    <property type="entry name" value="Cupin_8"/>
    <property type="match status" value="1"/>
</dbReference>
<evidence type="ECO:0000259" key="3">
    <source>
        <dbReference type="PROSITE" id="PS51184"/>
    </source>
</evidence>
<evidence type="ECO:0000313" key="4">
    <source>
        <dbReference type="EMBL" id="CEF98051.1"/>
    </source>
</evidence>
<dbReference type="InParanoid" id="A0A090M1I7"/>
<dbReference type="EMBL" id="CAID01000005">
    <property type="protein sequence ID" value="CEF98051.1"/>
    <property type="molecule type" value="Genomic_DNA"/>
</dbReference>